<dbReference type="OrthoDB" id="10331305at2759"/>
<organism evidence="2 3">
    <name type="scientific">Ephemerocybe angulata</name>
    <dbReference type="NCBI Taxonomy" id="980116"/>
    <lineage>
        <taxon>Eukaryota</taxon>
        <taxon>Fungi</taxon>
        <taxon>Dikarya</taxon>
        <taxon>Basidiomycota</taxon>
        <taxon>Agaricomycotina</taxon>
        <taxon>Agaricomycetes</taxon>
        <taxon>Agaricomycetidae</taxon>
        <taxon>Agaricales</taxon>
        <taxon>Agaricineae</taxon>
        <taxon>Psathyrellaceae</taxon>
        <taxon>Ephemerocybe</taxon>
    </lineage>
</organism>
<dbReference type="SUPFAM" id="SSF52047">
    <property type="entry name" value="RNI-like"/>
    <property type="match status" value="1"/>
</dbReference>
<feature type="region of interest" description="Disordered" evidence="1">
    <location>
        <begin position="369"/>
        <end position="458"/>
    </location>
</feature>
<dbReference type="Gene3D" id="3.80.10.10">
    <property type="entry name" value="Ribonuclease Inhibitor"/>
    <property type="match status" value="1"/>
</dbReference>
<name>A0A8H6M2S3_9AGAR</name>
<evidence type="ECO:0000313" key="2">
    <source>
        <dbReference type="EMBL" id="KAF6751099.1"/>
    </source>
</evidence>
<keyword evidence="3" id="KW-1185">Reference proteome</keyword>
<dbReference type="EMBL" id="JACGCI010000052">
    <property type="protein sequence ID" value="KAF6751099.1"/>
    <property type="molecule type" value="Genomic_DNA"/>
</dbReference>
<dbReference type="AlphaFoldDB" id="A0A8H6M2S3"/>
<sequence length="515" mass="57479">MGFYAHRIREVRLWNLRMIWTPEAWHGLQMATNWKHGALSPSASKVFWALTNVTNFTIPADILNPSFPFFSLFLGPKTTSISFDYDSEVPVHAASIGSAKNIPSALKELRLNNINRTASGLLFLGNHIRSSSWDCLETLEIPNIPPGTLAQLSTLPCLATLEVWSLSGIPLLHKYSTRDLAAPPAHLSAISSDAFRPLKALRIRYAKTSDFEALLQRLPPCNQVHTLKCTLDSIPSSRNMSALLLSIRLHCNPESLRKVGIHVFIANVVPQEEGVKAQVNAGIDLGPLLDFAKLETLSLNLSTTGVNLDPNDIDNIVESFPNLVKLKIDAETFDSRVPRIDHNHVLQLLYGLKDLRKLGLRFNATNITGREEIPEGSSEDEEEQDDDMGDGEDDDENEEGGAEEEEEGEEGEEEEEEGDDDVEEEGEDQEEDDDEDETETETEDKSKKPASLKTFWVGDSPIYSPKAVASFFKKHCPKLSVGSSLHTIYFDDDPPETMPVMVYKRRWEAVSSYMD</sequence>
<reference evidence="2 3" key="1">
    <citation type="submission" date="2020-07" db="EMBL/GenBank/DDBJ databases">
        <title>Comparative genomics of pyrophilous fungi reveals a link between fire events and developmental genes.</title>
        <authorList>
            <consortium name="DOE Joint Genome Institute"/>
            <person name="Steindorff A.S."/>
            <person name="Carver A."/>
            <person name="Calhoun S."/>
            <person name="Stillman K."/>
            <person name="Liu H."/>
            <person name="Lipzen A."/>
            <person name="Pangilinan J."/>
            <person name="Labutti K."/>
            <person name="Bruns T.D."/>
            <person name="Grigoriev I.V."/>
        </authorList>
    </citation>
    <scope>NUCLEOTIDE SEQUENCE [LARGE SCALE GENOMIC DNA]</scope>
    <source>
        <strain evidence="2 3">CBS 144469</strain>
    </source>
</reference>
<dbReference type="InterPro" id="IPR032675">
    <property type="entry name" value="LRR_dom_sf"/>
</dbReference>
<protein>
    <submittedName>
        <fullName evidence="2">Uncharacterized protein</fullName>
    </submittedName>
</protein>
<evidence type="ECO:0000256" key="1">
    <source>
        <dbReference type="SAM" id="MobiDB-lite"/>
    </source>
</evidence>
<feature type="compositionally biased region" description="Acidic residues" evidence="1">
    <location>
        <begin position="377"/>
        <end position="442"/>
    </location>
</feature>
<accession>A0A8H6M2S3</accession>
<dbReference type="Proteomes" id="UP000521943">
    <property type="component" value="Unassembled WGS sequence"/>
</dbReference>
<gene>
    <name evidence="2" type="ORF">DFP72DRAFT_498787</name>
</gene>
<evidence type="ECO:0000313" key="3">
    <source>
        <dbReference type="Proteomes" id="UP000521943"/>
    </source>
</evidence>
<proteinExistence type="predicted"/>
<comment type="caution">
    <text evidence="2">The sequence shown here is derived from an EMBL/GenBank/DDBJ whole genome shotgun (WGS) entry which is preliminary data.</text>
</comment>